<evidence type="ECO:0000313" key="12">
    <source>
        <dbReference type="EMBL" id="TRZ07460.1"/>
    </source>
</evidence>
<evidence type="ECO:0000256" key="7">
    <source>
        <dbReference type="ARBA" id="ARBA00023224"/>
    </source>
</evidence>
<feature type="region of interest" description="Disordered" evidence="9">
    <location>
        <begin position="308"/>
        <end position="331"/>
    </location>
</feature>
<dbReference type="Proteomes" id="UP000796761">
    <property type="component" value="Unassembled WGS sequence"/>
</dbReference>
<comment type="similarity">
    <text evidence="8">Belongs to the G-protein coupled receptor 1 family.</text>
</comment>
<dbReference type="PROSITE" id="PS00237">
    <property type="entry name" value="G_PROTEIN_RECEP_F1_1"/>
    <property type="match status" value="1"/>
</dbReference>
<evidence type="ECO:0000259" key="11">
    <source>
        <dbReference type="PROSITE" id="PS50262"/>
    </source>
</evidence>
<evidence type="ECO:0000256" key="10">
    <source>
        <dbReference type="SAM" id="Phobius"/>
    </source>
</evidence>
<evidence type="ECO:0000256" key="6">
    <source>
        <dbReference type="ARBA" id="ARBA00023170"/>
    </source>
</evidence>
<dbReference type="AlphaFoldDB" id="A0A8K1D8Y5"/>
<feature type="transmembrane region" description="Helical" evidence="10">
    <location>
        <begin position="64"/>
        <end position="83"/>
    </location>
</feature>
<organism evidence="12 13">
    <name type="scientific">Zosterops borbonicus</name>
    <dbReference type="NCBI Taxonomy" id="364589"/>
    <lineage>
        <taxon>Eukaryota</taxon>
        <taxon>Metazoa</taxon>
        <taxon>Chordata</taxon>
        <taxon>Craniata</taxon>
        <taxon>Vertebrata</taxon>
        <taxon>Euteleostomi</taxon>
        <taxon>Archelosauria</taxon>
        <taxon>Archosauria</taxon>
        <taxon>Dinosauria</taxon>
        <taxon>Saurischia</taxon>
        <taxon>Theropoda</taxon>
        <taxon>Coelurosauria</taxon>
        <taxon>Aves</taxon>
        <taxon>Neognathae</taxon>
        <taxon>Neoaves</taxon>
        <taxon>Telluraves</taxon>
        <taxon>Australaves</taxon>
        <taxon>Passeriformes</taxon>
        <taxon>Sylvioidea</taxon>
        <taxon>Zosteropidae</taxon>
        <taxon>Zosterops</taxon>
    </lineage>
</organism>
<dbReference type="OrthoDB" id="9213392at2759"/>
<dbReference type="InterPro" id="IPR017452">
    <property type="entry name" value="GPCR_Rhodpsn_7TM"/>
</dbReference>
<gene>
    <name evidence="12" type="ORF">HGM15179_019643</name>
</gene>
<evidence type="ECO:0000256" key="5">
    <source>
        <dbReference type="ARBA" id="ARBA00023136"/>
    </source>
</evidence>
<comment type="subcellular location">
    <subcellularLocation>
        <location evidence="1">Membrane</location>
        <topology evidence="1">Multi-pass membrane protein</topology>
    </subcellularLocation>
</comment>
<keyword evidence="3 10" id="KW-1133">Transmembrane helix</keyword>
<evidence type="ECO:0000313" key="13">
    <source>
        <dbReference type="Proteomes" id="UP000796761"/>
    </source>
</evidence>
<evidence type="ECO:0000256" key="1">
    <source>
        <dbReference type="ARBA" id="ARBA00004141"/>
    </source>
</evidence>
<sequence>MEVSTVSPLFTSLTDEPGLCGINVSSMVIHIVTLLLCLCGLAGNGAVVWLLHINAITDFIFNQAITDLLFLIFMVPSTLLFLLEGVSCSAIMPLMYLSLLFQMSLFSYNMGLYRLTFISIERCRSILCLFFCGWQLSERLFWVVMHALFWAFLFVVIAVNPTVTSLCQSHQQEHCRVALLSIYALSLFLFAVPMVISSTVLFIHLKPSSQQQQLKRLDIVVFLTALFSLPLSLWYLLQQLGYTVVSSQVVFLLACINSSIKPFIYFLVGSWKRDYSVGRWWRHCCIESCRRHSSMQSLRKALQRVFEEPQENTAHSNDLAMDTATNDATGV</sequence>
<evidence type="ECO:0000256" key="3">
    <source>
        <dbReference type="ARBA" id="ARBA00022989"/>
    </source>
</evidence>
<keyword evidence="5 10" id="KW-0472">Membrane</keyword>
<dbReference type="InterPro" id="IPR000276">
    <property type="entry name" value="GPCR_Rhodpsn"/>
</dbReference>
<dbReference type="PANTHER" id="PTHR11334">
    <property type="entry name" value="MAS-RELATED G-PROTEIN COUPLED RECEPTOR"/>
    <property type="match status" value="1"/>
</dbReference>
<name>A0A8K1D8Y5_9PASS</name>
<dbReference type="SUPFAM" id="SSF81321">
    <property type="entry name" value="Family A G protein-coupled receptor-like"/>
    <property type="match status" value="1"/>
</dbReference>
<feature type="transmembrane region" description="Helical" evidence="10">
    <location>
        <begin position="217"/>
        <end position="237"/>
    </location>
</feature>
<dbReference type="InterPro" id="IPR026234">
    <property type="entry name" value="MRGPCRFAMILY"/>
</dbReference>
<dbReference type="PRINTS" id="PR00237">
    <property type="entry name" value="GPCRRHODOPSN"/>
</dbReference>
<dbReference type="EMBL" id="SWJQ01001769">
    <property type="protein sequence ID" value="TRZ07460.1"/>
    <property type="molecule type" value="Genomic_DNA"/>
</dbReference>
<feature type="transmembrane region" description="Helical" evidence="10">
    <location>
        <begin position="180"/>
        <end position="205"/>
    </location>
</feature>
<accession>A0A8K1D8Y5</accession>
<comment type="caution">
    <text evidence="12">The sequence shown here is derived from an EMBL/GenBank/DDBJ whole genome shotgun (WGS) entry which is preliminary data.</text>
</comment>
<evidence type="ECO:0000256" key="8">
    <source>
        <dbReference type="RuleBase" id="RU000688"/>
    </source>
</evidence>
<feature type="transmembrane region" description="Helical" evidence="10">
    <location>
        <begin position="95"/>
        <end position="120"/>
    </location>
</feature>
<feature type="domain" description="G-protein coupled receptors family 1 profile" evidence="11">
    <location>
        <begin position="24"/>
        <end position="265"/>
    </location>
</feature>
<keyword evidence="4 8" id="KW-0297">G-protein coupled receptor</keyword>
<feature type="transmembrane region" description="Helical" evidence="10">
    <location>
        <begin position="140"/>
        <end position="160"/>
    </location>
</feature>
<dbReference type="PROSITE" id="PS50262">
    <property type="entry name" value="G_PROTEIN_RECEP_F1_2"/>
    <property type="match status" value="1"/>
</dbReference>
<reference evidence="12" key="1">
    <citation type="submission" date="2019-04" db="EMBL/GenBank/DDBJ databases">
        <title>Genome assembly of Zosterops borbonicus 15179.</title>
        <authorList>
            <person name="Leroy T."/>
            <person name="Anselmetti Y."/>
            <person name="Tilak M.-K."/>
            <person name="Nabholz B."/>
        </authorList>
    </citation>
    <scope>NUCLEOTIDE SEQUENCE</scope>
    <source>
        <strain evidence="12">HGM_15179</strain>
        <tissue evidence="12">Muscle</tissue>
    </source>
</reference>
<evidence type="ECO:0000256" key="2">
    <source>
        <dbReference type="ARBA" id="ARBA00022692"/>
    </source>
</evidence>
<protein>
    <recommendedName>
        <fullName evidence="11">G-protein coupled receptors family 1 profile domain-containing protein</fullName>
    </recommendedName>
</protein>
<feature type="transmembrane region" description="Helical" evidence="10">
    <location>
        <begin position="27"/>
        <end position="52"/>
    </location>
</feature>
<keyword evidence="13" id="KW-1185">Reference proteome</keyword>
<proteinExistence type="inferred from homology"/>
<dbReference type="GO" id="GO:0004930">
    <property type="term" value="F:G protein-coupled receptor activity"/>
    <property type="evidence" value="ECO:0007669"/>
    <property type="project" value="UniProtKB-KW"/>
</dbReference>
<keyword evidence="6 8" id="KW-0675">Receptor</keyword>
<feature type="transmembrane region" description="Helical" evidence="10">
    <location>
        <begin position="249"/>
        <end position="268"/>
    </location>
</feature>
<dbReference type="GO" id="GO:0005886">
    <property type="term" value="C:plasma membrane"/>
    <property type="evidence" value="ECO:0007669"/>
    <property type="project" value="TreeGrafter"/>
</dbReference>
<keyword evidence="2 8" id="KW-0812">Transmembrane</keyword>
<evidence type="ECO:0000256" key="9">
    <source>
        <dbReference type="SAM" id="MobiDB-lite"/>
    </source>
</evidence>
<evidence type="ECO:0000256" key="4">
    <source>
        <dbReference type="ARBA" id="ARBA00023040"/>
    </source>
</evidence>
<dbReference type="Gene3D" id="1.20.1070.10">
    <property type="entry name" value="Rhodopsin 7-helix transmembrane proteins"/>
    <property type="match status" value="1"/>
</dbReference>
<dbReference type="PANTHER" id="PTHR11334:SF68">
    <property type="entry name" value="G-PROTEIN COUPLED RECEPTORS FAMILY 1 PROFILE DOMAIN-CONTAINING PROTEIN-RELATED"/>
    <property type="match status" value="1"/>
</dbReference>
<keyword evidence="7 8" id="KW-0807">Transducer</keyword>